<evidence type="ECO:0000256" key="6">
    <source>
        <dbReference type="ARBA" id="ARBA00023242"/>
    </source>
</evidence>
<keyword evidence="9" id="KW-1185">Reference proteome</keyword>
<evidence type="ECO:0000313" key="9">
    <source>
        <dbReference type="Proteomes" id="UP000467840"/>
    </source>
</evidence>
<gene>
    <name evidence="8" type="ORF">GH714_030231</name>
</gene>
<dbReference type="GO" id="GO:0005524">
    <property type="term" value="F:ATP binding"/>
    <property type="evidence" value="ECO:0007669"/>
    <property type="project" value="UniProtKB-KW"/>
</dbReference>
<dbReference type="InterPro" id="IPR001650">
    <property type="entry name" value="Helicase_C-like"/>
</dbReference>
<dbReference type="PROSITE" id="PS51194">
    <property type="entry name" value="HELICASE_CTER"/>
    <property type="match status" value="1"/>
</dbReference>
<name>A0A6A6LLL0_HEVBR</name>
<dbReference type="GO" id="GO:0005634">
    <property type="term" value="C:nucleus"/>
    <property type="evidence" value="ECO:0007669"/>
    <property type="project" value="UniProtKB-SubCell"/>
</dbReference>
<reference evidence="8 9" key="1">
    <citation type="journal article" date="2020" name="Mol. Plant">
        <title>The Chromosome-Based Rubber Tree Genome Provides New Insights into Spurge Genome Evolution and Rubber Biosynthesis.</title>
        <authorList>
            <person name="Liu J."/>
            <person name="Shi C."/>
            <person name="Shi C.C."/>
            <person name="Li W."/>
            <person name="Zhang Q.J."/>
            <person name="Zhang Y."/>
            <person name="Li K."/>
            <person name="Lu H.F."/>
            <person name="Shi C."/>
            <person name="Zhu S.T."/>
            <person name="Xiao Z.Y."/>
            <person name="Nan H."/>
            <person name="Yue Y."/>
            <person name="Zhu X.G."/>
            <person name="Wu Y."/>
            <person name="Hong X.N."/>
            <person name="Fan G.Y."/>
            <person name="Tong Y."/>
            <person name="Zhang D."/>
            <person name="Mao C.L."/>
            <person name="Liu Y.L."/>
            <person name="Hao S.J."/>
            <person name="Liu W.Q."/>
            <person name="Lv M.Q."/>
            <person name="Zhang H.B."/>
            <person name="Liu Y."/>
            <person name="Hu-Tang G.R."/>
            <person name="Wang J.P."/>
            <person name="Wang J.H."/>
            <person name="Sun Y.H."/>
            <person name="Ni S.B."/>
            <person name="Chen W.B."/>
            <person name="Zhang X.C."/>
            <person name="Jiao Y.N."/>
            <person name="Eichler E.E."/>
            <person name="Li G.H."/>
            <person name="Liu X."/>
            <person name="Gao L.Z."/>
        </authorList>
    </citation>
    <scope>NUCLEOTIDE SEQUENCE [LARGE SCALE GENOMIC DNA]</scope>
    <source>
        <strain evidence="9">cv. GT1</strain>
        <tissue evidence="8">Leaf</tissue>
    </source>
</reference>
<keyword evidence="5" id="KW-0067">ATP-binding</keyword>
<comment type="caution">
    <text evidence="8">The sequence shown here is derived from an EMBL/GenBank/DDBJ whole genome shotgun (WGS) entry which is preliminary data.</text>
</comment>
<dbReference type="InterPro" id="IPR049730">
    <property type="entry name" value="SNF2/RAD54-like_C"/>
</dbReference>
<keyword evidence="2" id="KW-0547">Nucleotide-binding</keyword>
<evidence type="ECO:0000256" key="4">
    <source>
        <dbReference type="ARBA" id="ARBA00022806"/>
    </source>
</evidence>
<dbReference type="GO" id="GO:0004386">
    <property type="term" value="F:helicase activity"/>
    <property type="evidence" value="ECO:0007669"/>
    <property type="project" value="UniProtKB-KW"/>
</dbReference>
<dbReference type="PANTHER" id="PTHR45821:SF1">
    <property type="entry name" value="ATP-DEPENDENT HELICASE FAMILY PROTEIN-RELATED"/>
    <property type="match status" value="1"/>
</dbReference>
<dbReference type="CDD" id="cd18793">
    <property type="entry name" value="SF2_C_SNF"/>
    <property type="match status" value="1"/>
</dbReference>
<evidence type="ECO:0000256" key="1">
    <source>
        <dbReference type="ARBA" id="ARBA00004123"/>
    </source>
</evidence>
<dbReference type="SUPFAM" id="SSF52540">
    <property type="entry name" value="P-loop containing nucleoside triphosphate hydrolases"/>
    <property type="match status" value="1"/>
</dbReference>
<dbReference type="InterPro" id="IPR044567">
    <property type="entry name" value="CLSY/DRD1"/>
</dbReference>
<evidence type="ECO:0000259" key="7">
    <source>
        <dbReference type="PROSITE" id="PS51194"/>
    </source>
</evidence>
<dbReference type="EMBL" id="JAAGAX010000010">
    <property type="protein sequence ID" value="KAF2301894.1"/>
    <property type="molecule type" value="Genomic_DNA"/>
</dbReference>
<dbReference type="Pfam" id="PF00271">
    <property type="entry name" value="Helicase_C"/>
    <property type="match status" value="1"/>
</dbReference>
<keyword evidence="6" id="KW-0539">Nucleus</keyword>
<organism evidence="8 9">
    <name type="scientific">Hevea brasiliensis</name>
    <name type="common">Para rubber tree</name>
    <name type="synonym">Siphonia brasiliensis</name>
    <dbReference type="NCBI Taxonomy" id="3981"/>
    <lineage>
        <taxon>Eukaryota</taxon>
        <taxon>Viridiplantae</taxon>
        <taxon>Streptophyta</taxon>
        <taxon>Embryophyta</taxon>
        <taxon>Tracheophyta</taxon>
        <taxon>Spermatophyta</taxon>
        <taxon>Magnoliopsida</taxon>
        <taxon>eudicotyledons</taxon>
        <taxon>Gunneridae</taxon>
        <taxon>Pentapetalae</taxon>
        <taxon>rosids</taxon>
        <taxon>fabids</taxon>
        <taxon>Malpighiales</taxon>
        <taxon>Euphorbiaceae</taxon>
        <taxon>Crotonoideae</taxon>
        <taxon>Micrandreae</taxon>
        <taxon>Hevea</taxon>
    </lineage>
</organism>
<dbReference type="GO" id="GO:0080188">
    <property type="term" value="P:gene silencing by siRNA-directed DNA methylation"/>
    <property type="evidence" value="ECO:0007669"/>
    <property type="project" value="InterPro"/>
</dbReference>
<sequence>MERFNNSTEAKVFFGSIKACGEGISLVGASRVLILDVHLNPSVTRQAIGRAFRPGQKKKVYAYRLVAADSPEEEDHSACFRKEAIAKMWFEWNEYCGYQDFEVETVDLKECGDPFLESPLLGEDVRNCTKDKNCNVMSCTLGT</sequence>
<proteinExistence type="predicted"/>
<keyword evidence="4" id="KW-0347">Helicase</keyword>
<evidence type="ECO:0000313" key="8">
    <source>
        <dbReference type="EMBL" id="KAF2301894.1"/>
    </source>
</evidence>
<dbReference type="Gene3D" id="3.40.50.300">
    <property type="entry name" value="P-loop containing nucleotide triphosphate hydrolases"/>
    <property type="match status" value="1"/>
</dbReference>
<feature type="domain" description="Helicase C-terminal" evidence="7">
    <location>
        <begin position="1"/>
        <end position="109"/>
    </location>
</feature>
<dbReference type="InterPro" id="IPR027417">
    <property type="entry name" value="P-loop_NTPase"/>
</dbReference>
<evidence type="ECO:0000256" key="5">
    <source>
        <dbReference type="ARBA" id="ARBA00022840"/>
    </source>
</evidence>
<protein>
    <recommendedName>
        <fullName evidence="7">Helicase C-terminal domain-containing protein</fullName>
    </recommendedName>
</protein>
<evidence type="ECO:0000256" key="2">
    <source>
        <dbReference type="ARBA" id="ARBA00022741"/>
    </source>
</evidence>
<dbReference type="PANTHER" id="PTHR45821">
    <property type="entry name" value="SNF2 DOMAIN-CONTAINING PROTEIN CLASSY 2-RELATED"/>
    <property type="match status" value="1"/>
</dbReference>
<dbReference type="GO" id="GO:0016787">
    <property type="term" value="F:hydrolase activity"/>
    <property type="evidence" value="ECO:0007669"/>
    <property type="project" value="UniProtKB-KW"/>
</dbReference>
<evidence type="ECO:0000256" key="3">
    <source>
        <dbReference type="ARBA" id="ARBA00022801"/>
    </source>
</evidence>
<comment type="subcellular location">
    <subcellularLocation>
        <location evidence="1">Nucleus</location>
    </subcellularLocation>
</comment>
<dbReference type="Proteomes" id="UP000467840">
    <property type="component" value="Chromosome 4"/>
</dbReference>
<accession>A0A6A6LLL0</accession>
<keyword evidence="3" id="KW-0378">Hydrolase</keyword>
<dbReference type="AlphaFoldDB" id="A0A6A6LLL0"/>